<dbReference type="OrthoDB" id="8950502at2"/>
<dbReference type="SUPFAM" id="SSF53474">
    <property type="entry name" value="alpha/beta-Hydrolases"/>
    <property type="match status" value="1"/>
</dbReference>
<dbReference type="AlphaFoldDB" id="A7HNN4"/>
<dbReference type="Pfam" id="PF10142">
    <property type="entry name" value="PhoPQ_related"/>
    <property type="match status" value="1"/>
</dbReference>
<dbReference type="KEGG" id="fno:Fnod_1682"/>
<name>A7HNN4_FERNB</name>
<dbReference type="HOGENOM" id="CLU_036488_1_0_0"/>
<dbReference type="eggNOG" id="COG4287">
    <property type="taxonomic scope" value="Bacteria"/>
</dbReference>
<dbReference type="EMBL" id="CP000771">
    <property type="protein sequence ID" value="ABS61517.1"/>
    <property type="molecule type" value="Genomic_DNA"/>
</dbReference>
<accession>A7HNN4</accession>
<dbReference type="PANTHER" id="PTHR31497:SF0">
    <property type="entry name" value="AUTOCRINE PROLIFERATION REPRESSOR PROTEIN A"/>
    <property type="match status" value="1"/>
</dbReference>
<keyword evidence="2" id="KW-1185">Reference proteome</keyword>
<proteinExistence type="predicted"/>
<organism evidence="1 2">
    <name type="scientific">Fervidobacterium nodosum (strain ATCC 35602 / DSM 5306 / Rt17-B1)</name>
    <dbReference type="NCBI Taxonomy" id="381764"/>
    <lineage>
        <taxon>Bacteria</taxon>
        <taxon>Thermotogati</taxon>
        <taxon>Thermotogota</taxon>
        <taxon>Thermotogae</taxon>
        <taxon>Thermotogales</taxon>
        <taxon>Fervidobacteriaceae</taxon>
        <taxon>Fervidobacterium</taxon>
    </lineage>
</organism>
<dbReference type="InterPro" id="IPR009199">
    <property type="entry name" value="PhoPQ-act_pathogen-rel_PqaA"/>
</dbReference>
<dbReference type="Gene3D" id="3.40.50.1820">
    <property type="entry name" value="alpha/beta hydrolase"/>
    <property type="match status" value="1"/>
</dbReference>
<protein>
    <submittedName>
        <fullName evidence="1">PhoPQ-activated pathogenicity-related protein-like protein</fullName>
    </submittedName>
</protein>
<dbReference type="STRING" id="381764.Fnod_1682"/>
<reference evidence="1 2" key="1">
    <citation type="submission" date="2007-07" db="EMBL/GenBank/DDBJ databases">
        <title>Complete sequence of Fervidobacterium nodosum Rt17-B1.</title>
        <authorList>
            <consortium name="US DOE Joint Genome Institute"/>
            <person name="Copeland A."/>
            <person name="Lucas S."/>
            <person name="Lapidus A."/>
            <person name="Barry K."/>
            <person name="Glavina del Rio T."/>
            <person name="Dalin E."/>
            <person name="Tice H."/>
            <person name="Pitluck S."/>
            <person name="Saunders E."/>
            <person name="Brettin T."/>
            <person name="Bruce D."/>
            <person name="Detter J.C."/>
            <person name="Han C."/>
            <person name="Schmutz J."/>
            <person name="Larimer F."/>
            <person name="Land M."/>
            <person name="Hauser L."/>
            <person name="Kyrpides N."/>
            <person name="Mikhailova N."/>
            <person name="Nelson K."/>
            <person name="Gogarten J.P."/>
            <person name="Noll K."/>
            <person name="Richardson P."/>
        </authorList>
    </citation>
    <scope>NUCLEOTIDE SEQUENCE [LARGE SCALE GENOMIC DNA]</scope>
    <source>
        <strain evidence="2">ATCC 35602 / DSM 5306 / Rt17-B1</strain>
    </source>
</reference>
<dbReference type="PANTHER" id="PTHR31497">
    <property type="entry name" value="AUTOCRINE PROLIFERATION REPRESSOR PROTEIN A"/>
    <property type="match status" value="1"/>
</dbReference>
<sequence length="425" mass="48685">MRKLIVILISASVFSVIFGITLSEYILSSGQPSYELTTSTNSIVGGKLFILDMKSQIWRGIEWNHKVVIYVPKKLLYKSEAILFVSGSAPKNIIGEANKYLGIAELVGAPLIILFDIPNQPLFGLREDALIAYTFAKYFETQEEDWPLLLPMVKSVISTMDCTQDFLKSQGIKIEKFLVTGASKRGWTTYLTGAVDNRVLGIVPIVYDNLNMREQMKKQLEYYGTFSEQIRDYTKYGFTEMVAKSEEVPELVKLVDPYYYEINVPKLIIAGTNDPYWVIDSSELYFYDLSEPKYVRFIPNDVHNLKNTMEVFSAIRTFFILCVERKLPDFSWEMLDDGVKIVTHDEVEYVKGWYATSESLDFRKSKWESVDLEFHNQDGIITSFFSKSFINSINTNIAMLVEVGIVKGDYVLTLTTIPKVYKKAK</sequence>
<dbReference type="Proteomes" id="UP000002415">
    <property type="component" value="Chromosome"/>
</dbReference>
<dbReference type="ESTHER" id="fernb-a7hnn4">
    <property type="family name" value="PhoPQ_related"/>
</dbReference>
<dbReference type="InterPro" id="IPR029058">
    <property type="entry name" value="AB_hydrolase_fold"/>
</dbReference>
<gene>
    <name evidence="1" type="ordered locus">Fnod_1682</name>
</gene>
<evidence type="ECO:0000313" key="2">
    <source>
        <dbReference type="Proteomes" id="UP000002415"/>
    </source>
</evidence>
<evidence type="ECO:0000313" key="1">
    <source>
        <dbReference type="EMBL" id="ABS61517.1"/>
    </source>
</evidence>
<dbReference type="RefSeq" id="WP_011994808.1">
    <property type="nucleotide sequence ID" value="NC_009718.1"/>
</dbReference>
<reference evidence="1 2" key="2">
    <citation type="journal article" date="2009" name="Proc. Natl. Acad. Sci. U.S.A.">
        <title>On the chimeric nature, thermophilic origin, and phylogenetic placement of the Thermotogales.</title>
        <authorList>
            <person name="Zhaxybayeva O."/>
            <person name="Swithers K.S."/>
            <person name="Lapierre P."/>
            <person name="Fournier G.P."/>
            <person name="Bickhart D.M."/>
            <person name="DeBoy R.T."/>
            <person name="Nelson K.E."/>
            <person name="Nesbo C.L."/>
            <person name="Doolittle W.F."/>
            <person name="Gogarten J.P."/>
            <person name="Noll K.M."/>
        </authorList>
    </citation>
    <scope>NUCLEOTIDE SEQUENCE [LARGE SCALE GENOMIC DNA]</scope>
    <source>
        <strain evidence="2">ATCC 35602 / DSM 5306 / Rt17-B1</strain>
    </source>
</reference>